<protein>
    <submittedName>
        <fullName evidence="4">Reverse transcriptase domain-containing protein</fullName>
    </submittedName>
</protein>
<organism evidence="3 4">
    <name type="scientific">Plectus sambesii</name>
    <dbReference type="NCBI Taxonomy" id="2011161"/>
    <lineage>
        <taxon>Eukaryota</taxon>
        <taxon>Metazoa</taxon>
        <taxon>Ecdysozoa</taxon>
        <taxon>Nematoda</taxon>
        <taxon>Chromadorea</taxon>
        <taxon>Plectida</taxon>
        <taxon>Plectina</taxon>
        <taxon>Plectoidea</taxon>
        <taxon>Plectidae</taxon>
        <taxon>Plectus</taxon>
    </lineage>
</organism>
<dbReference type="SUPFAM" id="SSF56219">
    <property type="entry name" value="DNase I-like"/>
    <property type="match status" value="1"/>
</dbReference>
<dbReference type="AlphaFoldDB" id="A0A914X4N9"/>
<dbReference type="InterPro" id="IPR005135">
    <property type="entry name" value="Endo/exonuclease/phosphatase"/>
</dbReference>
<dbReference type="SUPFAM" id="SSF56672">
    <property type="entry name" value="DNA/RNA polymerases"/>
    <property type="match status" value="1"/>
</dbReference>
<dbReference type="Gene3D" id="3.30.70.270">
    <property type="match status" value="1"/>
</dbReference>
<feature type="domain" description="Reverse transcriptase" evidence="2">
    <location>
        <begin position="544"/>
        <end position="802"/>
    </location>
</feature>
<evidence type="ECO:0000259" key="2">
    <source>
        <dbReference type="PROSITE" id="PS50878"/>
    </source>
</evidence>
<dbReference type="CDD" id="cd01650">
    <property type="entry name" value="RT_nLTR_like"/>
    <property type="match status" value="1"/>
</dbReference>
<feature type="region of interest" description="Disordered" evidence="1">
    <location>
        <begin position="1"/>
        <end position="34"/>
    </location>
</feature>
<dbReference type="Pfam" id="PF03372">
    <property type="entry name" value="Exo_endo_phos"/>
    <property type="match status" value="1"/>
</dbReference>
<dbReference type="GO" id="GO:0003824">
    <property type="term" value="F:catalytic activity"/>
    <property type="evidence" value="ECO:0007669"/>
    <property type="project" value="InterPro"/>
</dbReference>
<accession>A0A914X4N9</accession>
<sequence length="986" mass="111787">MSSQILDLNARASPAGDARRPRPSDVGNLRGLPTPRRGGLKKLVHLRISTINIGTMTGRSRELAETLKTRRIDIACIQETKWKGAKAREIGEGYKLYYNGDNSTRNGVGIVISEKYRDNVVDVHRISDRLMTIKIESGATTLRIVTCYAPQTGCPDDEKDEFWEGLDAHLRTVGPEEHLILGGDLNGHVGLVRDGYNQYHGGNGFGTRNDNGNRILDSAEAHELVVANTFFKKRPTHLITYTSGGHMTQIDYLLVRRRDLKLVTNVKVIPSESIAPQHRLLVMDLQLDILGRKRPRVTGVERTKWWRLPTCKAQLKAALGPIDVDTDQPASAMWDKLVGQVHAAATTILGKTKPGKRAIDKQVWWWNEEVQTAVKEKKKALKAWFQYRNDEDLRRYKALKSSAKRAVAAAKAAYYDHVYDELDTPEGENKIYRLANARHQATQDIGQIKHVKDEDHRLLRDPPAILRRWSDYFSKISNEEFDHPPIQSADPVPGPAPPITIGEVEDAMKKMKNGKATGPDDIPAEVWKILGRQGATILAALFNRIIEEGAAPSAWTTSTTVPIWKGKGDVTECSNYRPIRLLCHAMKIFERIIDARLRKIISITPNQCGFVKGSGTTDAIHAARLLLEKHREKTKPVHMAFLDLEKAFDRVPHELIWHALRSHDVPEAYVQWIQLLYHNVTSVVRCAVGTSPSFAINVGVHQGSALSPLLFVLCMDTVTSDLQSPHPWSLLYADDVFLANRQHQELQEQTRQWNERLSKFGLRLNIKKTEYMECGPQTDGTISIGGEELKKVEQFKYLGSLICSNGDSFPDARARVNAAWMKWRQVTGVLCDRRMPLRLKSKVYKTVVRPVALYGSECWPATAKHEQALHVMEMRMLRWSLGLTRFDHAMNNDVRRRLGVAPITAKMREGRLRWYGHVVRSDEHSVARTAMRLDPDGRRPRGRPKKRWMDRIKEDMQHANVAPEDALDRAKWRQMCRQADPAIARE</sequence>
<proteinExistence type="predicted"/>
<name>A0A914X4N9_9BILA</name>
<dbReference type="InterPro" id="IPR000477">
    <property type="entry name" value="RT_dom"/>
</dbReference>
<dbReference type="InterPro" id="IPR043128">
    <property type="entry name" value="Rev_trsase/Diguanyl_cyclase"/>
</dbReference>
<dbReference type="Pfam" id="PF00078">
    <property type="entry name" value="RVT_1"/>
    <property type="match status" value="1"/>
</dbReference>
<dbReference type="PANTHER" id="PTHR47027:SF28">
    <property type="entry name" value="ENDONUCLEASE-REVERSE TRANSCRIPTASE"/>
    <property type="match status" value="1"/>
</dbReference>
<dbReference type="InterPro" id="IPR036691">
    <property type="entry name" value="Endo/exonu/phosph_ase_sf"/>
</dbReference>
<evidence type="ECO:0000256" key="1">
    <source>
        <dbReference type="SAM" id="MobiDB-lite"/>
    </source>
</evidence>
<dbReference type="Proteomes" id="UP000887566">
    <property type="component" value="Unplaced"/>
</dbReference>
<reference evidence="4" key="1">
    <citation type="submission" date="2022-11" db="UniProtKB">
        <authorList>
            <consortium name="WormBaseParasite"/>
        </authorList>
    </citation>
    <scope>IDENTIFICATION</scope>
</reference>
<dbReference type="PANTHER" id="PTHR47027">
    <property type="entry name" value="REVERSE TRANSCRIPTASE DOMAIN-CONTAINING PROTEIN"/>
    <property type="match status" value="1"/>
</dbReference>
<dbReference type="PROSITE" id="PS50878">
    <property type="entry name" value="RT_POL"/>
    <property type="match status" value="1"/>
</dbReference>
<evidence type="ECO:0000313" key="3">
    <source>
        <dbReference type="Proteomes" id="UP000887566"/>
    </source>
</evidence>
<dbReference type="WBParaSite" id="PSAMB.scaffold6680size8995.g28907.t1">
    <property type="protein sequence ID" value="PSAMB.scaffold6680size8995.g28907.t1"/>
    <property type="gene ID" value="PSAMB.scaffold6680size8995.g28907"/>
</dbReference>
<keyword evidence="3" id="KW-1185">Reference proteome</keyword>
<evidence type="ECO:0000313" key="4">
    <source>
        <dbReference type="WBParaSite" id="PSAMB.scaffold6680size8995.g28907.t1"/>
    </source>
</evidence>
<dbReference type="CDD" id="cd09076">
    <property type="entry name" value="L1-EN"/>
    <property type="match status" value="1"/>
</dbReference>
<dbReference type="InterPro" id="IPR043502">
    <property type="entry name" value="DNA/RNA_pol_sf"/>
</dbReference>
<dbReference type="Gene3D" id="3.60.10.10">
    <property type="entry name" value="Endonuclease/exonuclease/phosphatase"/>
    <property type="match status" value="1"/>
</dbReference>